<dbReference type="PANTHER" id="PTHR15075:SF2">
    <property type="entry name" value="ALPHA-1,6-MANNOSYLGLYCOPROTEIN 6-BETA-N-ACETYLGLUCOSAMINYLTRANSFERASE"/>
    <property type="match status" value="1"/>
</dbReference>
<sequence length="608" mass="70088">MERTWGCGRGRLVVLFYLFALGAWLAMMFLQLVLLDVQLTRGSCGQTGRGVLDHLWGRQEETQDVNLVSIRLNLMELRRLLTHPCPGIQFHWMRLRITRMWQQWRRGVEEMLQEGKISISRRKKNILLHFGTLAQGNRLDETAFKGGPLGELVQWSDLVATLYILGHDVTITTEINQLGKLMADNWQRPVQASLGRGPLPYDLIFTDIHGYKQFRNTLAEAVFTKSRCLFRILDSFGTEAEFNYRPYATGFHGNNRSNTCEWGCLHLRLQQFYTMFPHTPDNSFLGFVIERHNARDGVKQSRRIQNQSLVYAKREYMWEGKQAFIDVIREFFDVHATSELQAPRHMTQSPIPEYVHNHYVLLGDSYQALLQQSKIFVGLGFPYEGPAPLEAIAMGTVFINPRFHPPHSRSNTAFFAEKPTNREVTSQHPYAEDIGDPHVYTVDINNHTQLRATLLRVLTRQQEVPPFLPFEFTVAGMLERMNYYIENQDFCSNPIRSHVPRNAVQGFVGAEGKSCNDVCRSNGRFCENTRFNSVNNMEFLRARNVTCSTVVSEAGLVYPSLVRQGARRDCFFQQNDILFNCASKLEKHNRLCACRTFKKEQVALCHEC</sequence>
<comment type="similarity">
    <text evidence="3">Belongs to the glycosyltransferase 18 family.</text>
</comment>
<keyword evidence="11 14" id="KW-0472">Membrane</keyword>
<proteinExistence type="inferred from homology"/>
<dbReference type="RefSeq" id="XP_013392231.1">
    <property type="nucleotide sequence ID" value="XM_013536777.1"/>
</dbReference>
<evidence type="ECO:0000256" key="7">
    <source>
        <dbReference type="ARBA" id="ARBA00022692"/>
    </source>
</evidence>
<dbReference type="OrthoDB" id="2113294at2759"/>
<reference evidence="17 18" key="1">
    <citation type="submission" date="2025-04" db="UniProtKB">
        <authorList>
            <consortium name="RefSeq"/>
        </authorList>
    </citation>
    <scope>IDENTIFICATION</scope>
    <source>
        <tissue evidence="17 18">Gonads</tissue>
    </source>
</reference>
<name>A0A1S3I1T7_LINAN</name>
<keyword evidence="16" id="KW-1185">Reference proteome</keyword>
<comment type="catalytic activity">
    <reaction evidence="13">
        <text>N(4)-{beta-D-GlcNAc-(1-&gt;2)-[beta-D-GlcNAc-(1-&gt;4)]-alpha-D-Man-(1-&gt;3)-[beta-D-GlcNAc-(1-&gt;2)-alpha-D-Man-(1-&gt;6)]-beta-D-Man-(1-&gt;4)-beta-D-GlcNAc-(1-&gt;4)-beta-D-GlcNAc}-L-asparaginyl-[protein] + UDP-N-acetyl-alpha-D-glucosamine = N(4)-{beta-D-GlcNAc-(1-&gt;2)-[beta-D-GlcNAc-(1-&gt;4)]-alpha-D-Man-(1-&gt;3)-[beta-D-GlcNAc-(1-&gt;2)-[beta-D-GlcNAc-(1-&gt;6)]-alpha-D-Man-(1-&gt;6)]-beta-D-Man-(1-&gt;4)-beta-D-GlcNAc-(1-&gt;4)-beta-D-GlcNAc}-L-asparaginyl-[protein] + UDP + H(+)</text>
        <dbReference type="Rhea" id="RHEA:16921"/>
        <dbReference type="Rhea" id="RHEA-COMP:14374"/>
        <dbReference type="Rhea" id="RHEA-COMP:14377"/>
        <dbReference type="ChEBI" id="CHEBI:15378"/>
        <dbReference type="ChEBI" id="CHEBI:57705"/>
        <dbReference type="ChEBI" id="CHEBI:58223"/>
        <dbReference type="ChEBI" id="CHEBI:139507"/>
        <dbReference type="ChEBI" id="CHEBI:139510"/>
        <dbReference type="EC" id="2.4.1.155"/>
    </reaction>
</comment>
<organism evidence="16 17">
    <name type="scientific">Lingula anatina</name>
    <name type="common">Brachiopod</name>
    <name type="synonym">Lingula unguis</name>
    <dbReference type="NCBI Taxonomy" id="7574"/>
    <lineage>
        <taxon>Eukaryota</taxon>
        <taxon>Metazoa</taxon>
        <taxon>Spiralia</taxon>
        <taxon>Lophotrochozoa</taxon>
        <taxon>Brachiopoda</taxon>
        <taxon>Linguliformea</taxon>
        <taxon>Lingulata</taxon>
        <taxon>Lingulida</taxon>
        <taxon>Linguloidea</taxon>
        <taxon>Lingulidae</taxon>
        <taxon>Lingula</taxon>
    </lineage>
</organism>
<dbReference type="Pfam" id="PF15024">
    <property type="entry name" value="Glyco_transf_18"/>
    <property type="match status" value="1"/>
</dbReference>
<accession>A0A1S3I1T7</accession>
<comment type="subcellular location">
    <subcellularLocation>
        <location evidence="1">Golgi apparatus membrane</location>
        <topology evidence="1">Single-pass type II membrane protein</topology>
    </subcellularLocation>
</comment>
<feature type="domain" description="Glycosyltransferase family 18 catalytic" evidence="15">
    <location>
        <begin position="61"/>
        <end position="594"/>
    </location>
</feature>
<evidence type="ECO:0000313" key="16">
    <source>
        <dbReference type="Proteomes" id="UP000085678"/>
    </source>
</evidence>
<evidence type="ECO:0000256" key="11">
    <source>
        <dbReference type="ARBA" id="ARBA00023136"/>
    </source>
</evidence>
<dbReference type="PANTHER" id="PTHR15075">
    <property type="entry name" value="ALPHA-MANNOSIDE BETA-1,6-N-ACETYLGLUCOSAMINYLTRANSFERASE"/>
    <property type="match status" value="1"/>
</dbReference>
<keyword evidence="12" id="KW-0325">Glycoprotein</keyword>
<dbReference type="AlphaFoldDB" id="A0A1S3I1T7"/>
<dbReference type="InterPro" id="IPR026116">
    <property type="entry name" value="GT18_cat"/>
</dbReference>
<keyword evidence="6" id="KW-0808">Transferase</keyword>
<protein>
    <recommendedName>
        <fullName evidence="4">alpha-1,6-mannosyl-glycoprotein 6-beta-N-acetylglucosaminyltransferase</fullName>
        <ecNumber evidence="4">2.4.1.155</ecNumber>
    </recommendedName>
</protein>
<dbReference type="GO" id="GO:0000139">
    <property type="term" value="C:Golgi membrane"/>
    <property type="evidence" value="ECO:0007669"/>
    <property type="project" value="UniProtKB-SubCell"/>
</dbReference>
<evidence type="ECO:0000256" key="9">
    <source>
        <dbReference type="ARBA" id="ARBA00022989"/>
    </source>
</evidence>
<evidence type="ECO:0000256" key="14">
    <source>
        <dbReference type="SAM" id="Phobius"/>
    </source>
</evidence>
<evidence type="ECO:0000256" key="8">
    <source>
        <dbReference type="ARBA" id="ARBA00022968"/>
    </source>
</evidence>
<dbReference type="GO" id="GO:0006487">
    <property type="term" value="P:protein N-linked glycosylation"/>
    <property type="evidence" value="ECO:0007669"/>
    <property type="project" value="TreeGrafter"/>
</dbReference>
<evidence type="ECO:0000256" key="4">
    <source>
        <dbReference type="ARBA" id="ARBA00012671"/>
    </source>
</evidence>
<keyword evidence="10" id="KW-0333">Golgi apparatus</keyword>
<evidence type="ECO:0000256" key="5">
    <source>
        <dbReference type="ARBA" id="ARBA00022676"/>
    </source>
</evidence>
<evidence type="ECO:0000313" key="18">
    <source>
        <dbReference type="RefSeq" id="XP_013392231.1"/>
    </source>
</evidence>
<evidence type="ECO:0000256" key="12">
    <source>
        <dbReference type="ARBA" id="ARBA00023180"/>
    </source>
</evidence>
<comment type="pathway">
    <text evidence="2">Protein modification; protein glycosylation.</text>
</comment>
<dbReference type="EC" id="2.4.1.155" evidence="4"/>
<dbReference type="GO" id="GO:0030144">
    <property type="term" value="F:alpha-1,6-mannosylglycoprotein 6-beta-N-acetylglucosaminyltransferase activity"/>
    <property type="evidence" value="ECO:0007669"/>
    <property type="project" value="UniProtKB-EC"/>
</dbReference>
<dbReference type="GeneID" id="106160238"/>
<evidence type="ECO:0000259" key="15">
    <source>
        <dbReference type="Pfam" id="PF15024"/>
    </source>
</evidence>
<feature type="transmembrane region" description="Helical" evidence="14">
    <location>
        <begin position="12"/>
        <end position="34"/>
    </location>
</feature>
<evidence type="ECO:0000256" key="13">
    <source>
        <dbReference type="ARBA" id="ARBA00048243"/>
    </source>
</evidence>
<evidence type="ECO:0000313" key="17">
    <source>
        <dbReference type="RefSeq" id="XP_013392230.1"/>
    </source>
</evidence>
<keyword evidence="5" id="KW-0328">Glycosyltransferase</keyword>
<keyword evidence="7 14" id="KW-0812">Transmembrane</keyword>
<dbReference type="InterPro" id="IPR052105">
    <property type="entry name" value="MGAT5_Glycosyltransferase"/>
</dbReference>
<evidence type="ECO:0000256" key="2">
    <source>
        <dbReference type="ARBA" id="ARBA00004922"/>
    </source>
</evidence>
<dbReference type="STRING" id="7574.A0A1S3I1T7"/>
<evidence type="ECO:0000256" key="6">
    <source>
        <dbReference type="ARBA" id="ARBA00022679"/>
    </source>
</evidence>
<keyword evidence="8" id="KW-0735">Signal-anchor</keyword>
<gene>
    <name evidence="17 18" type="primary">LOC106160238</name>
</gene>
<evidence type="ECO:0000256" key="10">
    <source>
        <dbReference type="ARBA" id="ARBA00023034"/>
    </source>
</evidence>
<dbReference type="KEGG" id="lak:106160238"/>
<dbReference type="Proteomes" id="UP000085678">
    <property type="component" value="Unplaced"/>
</dbReference>
<dbReference type="RefSeq" id="XP_013392230.1">
    <property type="nucleotide sequence ID" value="XM_013536776.2"/>
</dbReference>
<dbReference type="UniPathway" id="UPA00378"/>
<evidence type="ECO:0000256" key="3">
    <source>
        <dbReference type="ARBA" id="ARBA00007477"/>
    </source>
</evidence>
<keyword evidence="9 14" id="KW-1133">Transmembrane helix</keyword>
<evidence type="ECO:0000256" key="1">
    <source>
        <dbReference type="ARBA" id="ARBA00004323"/>
    </source>
</evidence>